<dbReference type="InterPro" id="IPR037401">
    <property type="entry name" value="SnoaL-like"/>
</dbReference>
<name>A0A0D1L908_9MYCO</name>
<evidence type="ECO:0000313" key="2">
    <source>
        <dbReference type="EMBL" id="KIU14727.1"/>
    </source>
</evidence>
<dbReference type="EMBL" id="JXST01000038">
    <property type="protein sequence ID" value="KIU14727.1"/>
    <property type="molecule type" value="Genomic_DNA"/>
</dbReference>
<dbReference type="OrthoDB" id="8225471at2"/>
<sequence>MTEQRLAELEARLRRIEDERAIERMIASYGPLVDAGSADAVAAMWAPDGVYDVENWLMTGRDDVAAMVRSPGHQDFITTGCTHFLSPAVVTIHGDEAVAVCESTLLLRRATTYEAIRAGVSHFQLNRAAEAPHGWLIVKRITRLLDGTEPPRRLLAAGIDGRVVT</sequence>
<dbReference type="Pfam" id="PF13577">
    <property type="entry name" value="SnoaL_4"/>
    <property type="match status" value="1"/>
</dbReference>
<evidence type="ECO:0000313" key="3">
    <source>
        <dbReference type="Proteomes" id="UP000032221"/>
    </source>
</evidence>
<feature type="domain" description="SnoaL-like" evidence="1">
    <location>
        <begin position="14"/>
        <end position="140"/>
    </location>
</feature>
<dbReference type="AlphaFoldDB" id="A0A0D1L908"/>
<protein>
    <recommendedName>
        <fullName evidence="1">SnoaL-like domain-containing protein</fullName>
    </recommendedName>
</protein>
<organism evidence="2 3">
    <name type="scientific">Mycolicibacterium llatzerense</name>
    <dbReference type="NCBI Taxonomy" id="280871"/>
    <lineage>
        <taxon>Bacteria</taxon>
        <taxon>Bacillati</taxon>
        <taxon>Actinomycetota</taxon>
        <taxon>Actinomycetes</taxon>
        <taxon>Mycobacteriales</taxon>
        <taxon>Mycobacteriaceae</taxon>
        <taxon>Mycolicibacterium</taxon>
    </lineage>
</organism>
<dbReference type="InterPro" id="IPR032710">
    <property type="entry name" value="NTF2-like_dom_sf"/>
</dbReference>
<keyword evidence="3" id="KW-1185">Reference proteome</keyword>
<dbReference type="SUPFAM" id="SSF54427">
    <property type="entry name" value="NTF2-like"/>
    <property type="match status" value="1"/>
</dbReference>
<dbReference type="CDD" id="cd00531">
    <property type="entry name" value="NTF2_like"/>
    <property type="match status" value="1"/>
</dbReference>
<reference evidence="2 3" key="1">
    <citation type="submission" date="2015-01" db="EMBL/GenBank/DDBJ databases">
        <title>Genome sequence of Mycobacterium llatzerense and Mycobacterium immunogenum recovered from brain abscess.</title>
        <authorList>
            <person name="Greninger A.L."/>
            <person name="Langelier C."/>
            <person name="Cunningham G."/>
            <person name="Chiu C.Y."/>
            <person name="Miller S."/>
        </authorList>
    </citation>
    <scope>NUCLEOTIDE SEQUENCE [LARGE SCALE GENOMIC DNA]</scope>
    <source>
        <strain evidence="2 3">CLUC14</strain>
    </source>
</reference>
<dbReference type="Proteomes" id="UP000032221">
    <property type="component" value="Unassembled WGS sequence"/>
</dbReference>
<evidence type="ECO:0000259" key="1">
    <source>
        <dbReference type="Pfam" id="PF13577"/>
    </source>
</evidence>
<dbReference type="PATRIC" id="fig|280871.6.peg.4751"/>
<dbReference type="Gene3D" id="3.10.450.50">
    <property type="match status" value="1"/>
</dbReference>
<gene>
    <name evidence="2" type="ORF">TL10_22950</name>
</gene>
<dbReference type="STRING" id="280871.TL10_22950"/>
<accession>A0A0D1L908</accession>
<proteinExistence type="predicted"/>
<dbReference type="RefSeq" id="WP_043987493.1">
    <property type="nucleotide sequence ID" value="NZ_BAAARC010000008.1"/>
</dbReference>
<comment type="caution">
    <text evidence="2">The sequence shown here is derived from an EMBL/GenBank/DDBJ whole genome shotgun (WGS) entry which is preliminary data.</text>
</comment>